<dbReference type="AlphaFoldDB" id="A0A2N6K8D7"/>
<keyword evidence="7" id="KW-0808">Transferase</keyword>
<keyword evidence="12" id="KW-0472">Membrane</keyword>
<keyword evidence="12" id="KW-1133">Transmembrane helix</keyword>
<evidence type="ECO:0000256" key="11">
    <source>
        <dbReference type="ARBA" id="ARBA00033407"/>
    </source>
</evidence>
<feature type="transmembrane region" description="Helical" evidence="12">
    <location>
        <begin position="369"/>
        <end position="388"/>
    </location>
</feature>
<dbReference type="GO" id="GO:0008610">
    <property type="term" value="P:lipid biosynthetic process"/>
    <property type="evidence" value="ECO:0007669"/>
    <property type="project" value="UniProtKB-ARBA"/>
</dbReference>
<sequence>MNRLLGASEQTLSLLAQTKPINVVLCATITGAITTKQLNAALAWVQQRHPLLKVKVVDENSEHPRFVSEGVASIPLQVIERQGEGHWCLEVQEELSRPFSRTDDPLVRVICLQSPSISELIVSFDHCIGDGLSGVYLLRDILYYLSELDINYLPQQRELPSCEELIPLKDTSDQFIGTRYPINQENSTIFEQKLSISQNSIYEKQNYLIYWCFLPEETAKLISYCRKEEISVHSIICASYLLAIANEMKLADDAILKCMSPINLRNYLVPQVGEDFGTYYTREVTYHRIRDTSNLCNVARDVKRQLKQVMASNKIFNHLLEVKAFLSTKPDALKLRKYLKGLIGSDLTVTNLGRLDFPVQFGSLHLQQLYITVAGIAPIIVGAVTLGGKMFVTCRNLETIVPQAYAQRINQQAIQQLREAVITYHS</sequence>
<evidence type="ECO:0000256" key="8">
    <source>
        <dbReference type="ARBA" id="ARBA00023315"/>
    </source>
</evidence>
<dbReference type="EC" id="2.3.1.282" evidence="5"/>
<dbReference type="InterPro" id="IPR001242">
    <property type="entry name" value="Condensation_dom"/>
</dbReference>
<dbReference type="InterPro" id="IPR023213">
    <property type="entry name" value="CAT-like_dom_sf"/>
</dbReference>
<evidence type="ECO:0000256" key="6">
    <source>
        <dbReference type="ARBA" id="ARBA00013449"/>
    </source>
</evidence>
<dbReference type="InterPro" id="IPR052058">
    <property type="entry name" value="Alcohol_O-acetyltransferase"/>
</dbReference>
<dbReference type="Proteomes" id="UP000235036">
    <property type="component" value="Unassembled WGS sequence"/>
</dbReference>
<feature type="domain" description="Phthiocerol/phthiodiolone dimycocerosyl transferase C-terminal" evidence="14">
    <location>
        <begin position="215"/>
        <end position="360"/>
    </location>
</feature>
<evidence type="ECO:0000256" key="5">
    <source>
        <dbReference type="ARBA" id="ARBA00012866"/>
    </source>
</evidence>
<comment type="caution">
    <text evidence="15">The sequence shown here is derived from an EMBL/GenBank/DDBJ whole genome shotgun (WGS) entry which is preliminary data.</text>
</comment>
<protein>
    <recommendedName>
        <fullName evidence="6">Phthiocerol/phthiodiolone dimycocerosyl transferase</fullName>
        <ecNumber evidence="5">2.3.1.282</ecNumber>
    </recommendedName>
    <alternativeName>
        <fullName evidence="11">Acyltransferase PapA5</fullName>
    </alternativeName>
    <alternativeName>
        <fullName evidence="9">Phthiocerol/phthiodiolone O-acyltransferase</fullName>
    </alternativeName>
    <alternativeName>
        <fullName evidence="10">Polyketide synthase-associated protein A5</fullName>
    </alternativeName>
</protein>
<evidence type="ECO:0000256" key="3">
    <source>
        <dbReference type="ARBA" id="ARBA00001907"/>
    </source>
</evidence>
<evidence type="ECO:0000259" key="13">
    <source>
        <dbReference type="Pfam" id="PF00668"/>
    </source>
</evidence>
<evidence type="ECO:0000256" key="9">
    <source>
        <dbReference type="ARBA" id="ARBA00030465"/>
    </source>
</evidence>
<comment type="similarity">
    <text evidence="4">Belongs to the acyltransferase PapA5 family.</text>
</comment>
<dbReference type="PANTHER" id="PTHR28037">
    <property type="entry name" value="ALCOHOL O-ACETYLTRANSFERASE 1-RELATED"/>
    <property type="match status" value="1"/>
</dbReference>
<dbReference type="Pfam" id="PF16911">
    <property type="entry name" value="PapA_C"/>
    <property type="match status" value="1"/>
</dbReference>
<gene>
    <name evidence="15" type="ORF">CEN44_02025</name>
</gene>
<dbReference type="Gene3D" id="3.30.559.10">
    <property type="entry name" value="Chloramphenicol acetyltransferase-like domain"/>
    <property type="match status" value="1"/>
</dbReference>
<name>A0A2N6K8D7_FISMU</name>
<dbReference type="EMBL" id="NRQW01000047">
    <property type="protein sequence ID" value="PLZ93882.1"/>
    <property type="molecule type" value="Genomic_DNA"/>
</dbReference>
<evidence type="ECO:0000313" key="16">
    <source>
        <dbReference type="Proteomes" id="UP000235036"/>
    </source>
</evidence>
<proteinExistence type="inferred from homology"/>
<dbReference type="PANTHER" id="PTHR28037:SF1">
    <property type="entry name" value="ALCOHOL O-ACETYLTRANSFERASE 1-RELATED"/>
    <property type="match status" value="1"/>
</dbReference>
<comment type="catalytic activity">
    <reaction evidence="3">
        <text>2 a mycocerosyl-[mycocerosic acid synthase] + a phthiodiolone = a dimycocerosyl phthiodiolone + 2 holo-[mycocerosic acid synthase].</text>
        <dbReference type="EC" id="2.3.1.282"/>
    </reaction>
</comment>
<evidence type="ECO:0000313" key="15">
    <source>
        <dbReference type="EMBL" id="PLZ93882.1"/>
    </source>
</evidence>
<accession>A0A2N6K8D7</accession>
<evidence type="ECO:0000256" key="4">
    <source>
        <dbReference type="ARBA" id="ARBA00006558"/>
    </source>
</evidence>
<dbReference type="Pfam" id="PF00668">
    <property type="entry name" value="Condensation"/>
    <property type="match status" value="1"/>
</dbReference>
<organism evidence="15 16">
    <name type="scientific">Fischerella muscicola CCMEE 5323</name>
    <dbReference type="NCBI Taxonomy" id="2019572"/>
    <lineage>
        <taxon>Bacteria</taxon>
        <taxon>Bacillati</taxon>
        <taxon>Cyanobacteriota</taxon>
        <taxon>Cyanophyceae</taxon>
        <taxon>Nostocales</taxon>
        <taxon>Hapalosiphonaceae</taxon>
        <taxon>Fischerella</taxon>
    </lineage>
</organism>
<evidence type="ECO:0000259" key="14">
    <source>
        <dbReference type="Pfam" id="PF16911"/>
    </source>
</evidence>
<evidence type="ECO:0000256" key="2">
    <source>
        <dbReference type="ARBA" id="ARBA00000625"/>
    </source>
</evidence>
<keyword evidence="16" id="KW-1185">Reference proteome</keyword>
<dbReference type="RefSeq" id="WP_016869936.1">
    <property type="nucleotide sequence ID" value="NZ_CAWNVR010000542.1"/>
</dbReference>
<evidence type="ECO:0000256" key="10">
    <source>
        <dbReference type="ARBA" id="ARBA00032317"/>
    </source>
</evidence>
<dbReference type="Gene3D" id="3.30.559.30">
    <property type="entry name" value="Nonribosomal peptide synthetase, condensation domain"/>
    <property type="match status" value="1"/>
</dbReference>
<evidence type="ECO:0000256" key="12">
    <source>
        <dbReference type="SAM" id="Phobius"/>
    </source>
</evidence>
<keyword evidence="8" id="KW-0012">Acyltransferase</keyword>
<evidence type="ECO:0000256" key="7">
    <source>
        <dbReference type="ARBA" id="ARBA00022679"/>
    </source>
</evidence>
<reference evidence="15 16" key="1">
    <citation type="submission" date="2017-08" db="EMBL/GenBank/DDBJ databases">
        <title>Genomes of Fischerella (Mastigocladus) sp. strains.</title>
        <authorList>
            <person name="Miller S.R."/>
        </authorList>
    </citation>
    <scope>NUCLEOTIDE SEQUENCE [LARGE SCALE GENOMIC DNA]</scope>
    <source>
        <strain evidence="15 16">CCMEE 5323</strain>
    </source>
</reference>
<comment type="catalytic activity">
    <reaction evidence="1">
        <text>2 a mycocerosyl-[mycocerosic acid synthase] + a phthiocerol = a dimycocerosyl phthiocerol + 2 holo-[mycocerosic acid synthase].</text>
        <dbReference type="EC" id="2.3.1.282"/>
    </reaction>
</comment>
<dbReference type="InterPro" id="IPR031641">
    <property type="entry name" value="PapA_C"/>
</dbReference>
<dbReference type="GO" id="GO:0016746">
    <property type="term" value="F:acyltransferase activity"/>
    <property type="evidence" value="ECO:0007669"/>
    <property type="project" value="UniProtKB-KW"/>
</dbReference>
<feature type="domain" description="Condensation" evidence="13">
    <location>
        <begin position="16"/>
        <end position="142"/>
    </location>
</feature>
<evidence type="ECO:0000256" key="1">
    <source>
        <dbReference type="ARBA" id="ARBA00000026"/>
    </source>
</evidence>
<dbReference type="SUPFAM" id="SSF52777">
    <property type="entry name" value="CoA-dependent acyltransferases"/>
    <property type="match status" value="2"/>
</dbReference>
<comment type="catalytic activity">
    <reaction evidence="2">
        <text>2 a mycocerosyl-[mycocerosic acid synthase] + a phenolphthiocerol = a dimycocerosyl phenolphthiocerol + 2 holo-[mycocerosic acid synthase].</text>
        <dbReference type="EC" id="2.3.1.282"/>
    </reaction>
</comment>
<keyword evidence="12" id="KW-0812">Transmembrane</keyword>